<dbReference type="InterPro" id="IPR056600">
    <property type="entry name" value="GBD_T9SS_assoc"/>
</dbReference>
<feature type="compositionally biased region" description="Low complexity" evidence="1">
    <location>
        <begin position="1"/>
        <end position="21"/>
    </location>
</feature>
<evidence type="ECO:0000313" key="4">
    <source>
        <dbReference type="Proteomes" id="UP000249061"/>
    </source>
</evidence>
<gene>
    <name evidence="3" type="ORF">DI536_33550</name>
</gene>
<feature type="region of interest" description="Disordered" evidence="1">
    <location>
        <begin position="1"/>
        <end position="57"/>
    </location>
</feature>
<dbReference type="Pfam" id="PF23759">
    <property type="entry name" value="GBD_T9SS_assoc"/>
    <property type="match status" value="1"/>
</dbReference>
<sequence length="676" mass="68076">PGDAGAQGDADAGQVVADDAGTMSSDAGEDAGTTTPDAGDDAGTATLDAGTMPFDAGSTTMPYDAGIGDGGIELGDGGVCSATSPRGSANFIGTTVGRPNTFALARTSVLDGCNGREAHPGPDAVYRFTVPPGQVLAASVQSLTGDGSMTNPLYDPVVYVVEPPAWNCFVQNQTSTWAQCAVWSEAPAMNAAALAGADRVEWTNLGARPVEVFLVIDSLRTTAPTGLDLDSNGAPDFWVTGAGAFSVTATLTPKPAAPANDTCAGAVPLIAGSTTGTTVSANSDLTFDVSADGCLTVSEDQELGDVFYSATINPGQRFIVQASSPVADQNVGINLFNDICNEVLACKYATSRPGDPAVAFWDNTGTSPLTVMIQVFTMNGQTPGALFTLDSQFVPIPAGPANDTCSGAVVLTPGAPPTAGTTVGAAEDLTYASNNTCFDVTHQQDVFYSVVLPPQQRLVVTASTAEPNAFLDVNTFLGACMNVASCTVGASSGTTPARAIRDNKTANAQTVMVQVASNTSGAVGATFTVGAAVSAIPAPPANDTCAAATVLMSGTTAQGTFVGSASHSPLTANATQCAGRRTLADVFYALTVPAGATATVTVTPPAGLDTAINITQSSTSCSGVGTCVGRDDRGYSGEADIATYRNTGNSARTVLVQVLAYNGAEDTFSISAVITP</sequence>
<comment type="caution">
    <text evidence="3">The sequence shown here is derived from an EMBL/GenBank/DDBJ whole genome shotgun (WGS) entry which is preliminary data.</text>
</comment>
<evidence type="ECO:0000256" key="1">
    <source>
        <dbReference type="SAM" id="MobiDB-lite"/>
    </source>
</evidence>
<dbReference type="EMBL" id="QFQP01000052">
    <property type="protein sequence ID" value="PZR04772.1"/>
    <property type="molecule type" value="Genomic_DNA"/>
</dbReference>
<evidence type="ECO:0000313" key="3">
    <source>
        <dbReference type="EMBL" id="PZR04772.1"/>
    </source>
</evidence>
<dbReference type="Gene3D" id="2.60.120.380">
    <property type="match status" value="1"/>
</dbReference>
<dbReference type="AlphaFoldDB" id="A0A2W5SPC0"/>
<reference evidence="3 4" key="1">
    <citation type="submission" date="2017-08" db="EMBL/GenBank/DDBJ databases">
        <title>Infants hospitalized years apart are colonized by the same room-sourced microbial strains.</title>
        <authorList>
            <person name="Brooks B."/>
            <person name="Olm M.R."/>
            <person name="Firek B.A."/>
            <person name="Baker R."/>
            <person name="Thomas B.C."/>
            <person name="Morowitz M.J."/>
            <person name="Banfield J.F."/>
        </authorList>
    </citation>
    <scope>NUCLEOTIDE SEQUENCE [LARGE SCALE GENOMIC DNA]</scope>
    <source>
        <strain evidence="3">S2_003_000_R2_14</strain>
    </source>
</reference>
<feature type="domain" description="T9SS-like galactose binding" evidence="2">
    <location>
        <begin position="541"/>
        <end position="600"/>
    </location>
</feature>
<feature type="non-terminal residue" evidence="3">
    <location>
        <position position="1"/>
    </location>
</feature>
<name>A0A2W5SPC0_9BACT</name>
<feature type="compositionally biased region" description="Low complexity" evidence="1">
    <location>
        <begin position="30"/>
        <end position="51"/>
    </location>
</feature>
<dbReference type="Proteomes" id="UP000249061">
    <property type="component" value="Unassembled WGS sequence"/>
</dbReference>
<proteinExistence type="predicted"/>
<protein>
    <recommendedName>
        <fullName evidence="2">T9SS-like galactose binding domain-containing protein</fullName>
    </recommendedName>
</protein>
<organism evidence="3 4">
    <name type="scientific">Archangium gephyra</name>
    <dbReference type="NCBI Taxonomy" id="48"/>
    <lineage>
        <taxon>Bacteria</taxon>
        <taxon>Pseudomonadati</taxon>
        <taxon>Myxococcota</taxon>
        <taxon>Myxococcia</taxon>
        <taxon>Myxococcales</taxon>
        <taxon>Cystobacterineae</taxon>
        <taxon>Archangiaceae</taxon>
        <taxon>Archangium</taxon>
    </lineage>
</organism>
<evidence type="ECO:0000259" key="2">
    <source>
        <dbReference type="Pfam" id="PF23759"/>
    </source>
</evidence>
<accession>A0A2W5SPC0</accession>